<reference evidence="1 2" key="1">
    <citation type="submission" date="2015-07" db="EMBL/GenBank/DDBJ databases">
        <title>The genome of Melipona quadrifasciata.</title>
        <authorList>
            <person name="Pan H."/>
            <person name="Kapheim K."/>
        </authorList>
    </citation>
    <scope>NUCLEOTIDE SEQUENCE [LARGE SCALE GENOMIC DNA]</scope>
    <source>
        <strain evidence="1">0111107301</strain>
        <tissue evidence="1">Whole body</tissue>
    </source>
</reference>
<proteinExistence type="predicted"/>
<organism evidence="1 2">
    <name type="scientific">Melipona quadrifasciata</name>
    <dbReference type="NCBI Taxonomy" id="166423"/>
    <lineage>
        <taxon>Eukaryota</taxon>
        <taxon>Metazoa</taxon>
        <taxon>Ecdysozoa</taxon>
        <taxon>Arthropoda</taxon>
        <taxon>Hexapoda</taxon>
        <taxon>Insecta</taxon>
        <taxon>Pterygota</taxon>
        <taxon>Neoptera</taxon>
        <taxon>Endopterygota</taxon>
        <taxon>Hymenoptera</taxon>
        <taxon>Apocrita</taxon>
        <taxon>Aculeata</taxon>
        <taxon>Apoidea</taxon>
        <taxon>Anthophila</taxon>
        <taxon>Apidae</taxon>
        <taxon>Melipona</taxon>
    </lineage>
</organism>
<gene>
    <name evidence="1" type="ORF">WN51_10306</name>
</gene>
<keyword evidence="2" id="KW-1185">Reference proteome</keyword>
<dbReference type="AlphaFoldDB" id="A0A0M9A628"/>
<name>A0A0M9A628_9HYME</name>
<sequence>MQKLQCSFIINNFHCSMFILSSSNLRNAITQYQTTPLLLEVYPTPLHESRDSNQPIANFRCISVAPEEVRFSGLPPLKSFSVTQSHCLRFEVRRVRLNVECYIVSTILVPTALFHYGGFVGSDAKL</sequence>
<accession>A0A0M9A628</accession>
<protein>
    <submittedName>
        <fullName evidence="1">Uncharacterized protein</fullName>
    </submittedName>
</protein>
<dbReference type="EMBL" id="KQ435735">
    <property type="protein sequence ID" value="KOX77216.1"/>
    <property type="molecule type" value="Genomic_DNA"/>
</dbReference>
<evidence type="ECO:0000313" key="1">
    <source>
        <dbReference type="EMBL" id="KOX77216.1"/>
    </source>
</evidence>
<dbReference type="Proteomes" id="UP000053105">
    <property type="component" value="Unassembled WGS sequence"/>
</dbReference>
<dbReference type="OrthoDB" id="8188647at2759"/>
<evidence type="ECO:0000313" key="2">
    <source>
        <dbReference type="Proteomes" id="UP000053105"/>
    </source>
</evidence>